<dbReference type="Pfam" id="PF06962">
    <property type="entry name" value="rRNA_methylase"/>
    <property type="match status" value="1"/>
</dbReference>
<comment type="caution">
    <text evidence="1">The sequence shown here is derived from an EMBL/GenBank/DDBJ whole genome shotgun (WGS) entry which is preliminary data.</text>
</comment>
<gene>
    <name evidence="1" type="ORF">AAF454_03850</name>
</gene>
<dbReference type="Gene3D" id="3.40.50.150">
    <property type="entry name" value="Vaccinia Virus protein VP39"/>
    <property type="match status" value="1"/>
</dbReference>
<dbReference type="InterPro" id="IPR029063">
    <property type="entry name" value="SAM-dependent_MTases_sf"/>
</dbReference>
<dbReference type="InterPro" id="IPR010719">
    <property type="entry name" value="MnmM_MeTrfase"/>
</dbReference>
<dbReference type="EMBL" id="JBCEWA010000002">
    <property type="protein sequence ID" value="MEL5987561.1"/>
    <property type="molecule type" value="Genomic_DNA"/>
</dbReference>
<reference evidence="1 2" key="1">
    <citation type="submission" date="2024-04" db="EMBL/GenBank/DDBJ databases">
        <authorList>
            <person name="Wu Y.S."/>
            <person name="Zhang L."/>
        </authorList>
    </citation>
    <scope>NUCLEOTIDE SEQUENCE [LARGE SCALE GENOMIC DNA]</scope>
    <source>
        <strain evidence="1 2">KG-01</strain>
    </source>
</reference>
<keyword evidence="1" id="KW-0489">Methyltransferase</keyword>
<sequence length="191" mass="21010">MRLERVLQYAKTLLRDTVEIGDTVVDATAGNGHDTLFLAELVGDTGRVYAFDVQQQAVDATMSRLAEAGVQARCEVILDGHEQVANYVSKPIKAAVFNLGYLPGAAHDVITKPSTTVAALESLLQQLVVGGMIVLVIYYGHEGGKEERDRVLDYAASLPQKQVHVLRYEFINQQNDPPFVIALEKVKEFPK</sequence>
<keyword evidence="2" id="KW-1185">Reference proteome</keyword>
<organism evidence="1 2">
    <name type="scientific">Kurthia gibsonii</name>
    <dbReference type="NCBI Taxonomy" id="33946"/>
    <lineage>
        <taxon>Bacteria</taxon>
        <taxon>Bacillati</taxon>
        <taxon>Bacillota</taxon>
        <taxon>Bacilli</taxon>
        <taxon>Bacillales</taxon>
        <taxon>Caryophanaceae</taxon>
        <taxon>Kurthia</taxon>
    </lineage>
</organism>
<dbReference type="PANTHER" id="PTHR35276:SF1">
    <property type="entry name" value="TRNA (MNM(5)S(2)U34)-METHYLTRANSFERASE, CHLOROPLASTIC"/>
    <property type="match status" value="1"/>
</dbReference>
<dbReference type="PANTHER" id="PTHR35276">
    <property type="entry name" value="S-ADENOSYL-L-METHIONINE-DEPENDENT METHYLTRANSFERASES SUPERFAMILY PROTEIN"/>
    <property type="match status" value="1"/>
</dbReference>
<dbReference type="GO" id="GO:0008168">
    <property type="term" value="F:methyltransferase activity"/>
    <property type="evidence" value="ECO:0007669"/>
    <property type="project" value="UniProtKB-KW"/>
</dbReference>
<evidence type="ECO:0000313" key="2">
    <source>
        <dbReference type="Proteomes" id="UP001398420"/>
    </source>
</evidence>
<accession>A0ABU9LMF2</accession>
<protein>
    <submittedName>
        <fullName evidence="1">Class I SAM-dependent methyltransferase</fullName>
        <ecNumber evidence="1">2.1.1.-</ecNumber>
    </submittedName>
</protein>
<name>A0ABU9LMF2_9BACL</name>
<dbReference type="EC" id="2.1.1.-" evidence="1"/>
<dbReference type="SUPFAM" id="SSF53335">
    <property type="entry name" value="S-adenosyl-L-methionine-dependent methyltransferases"/>
    <property type="match status" value="1"/>
</dbReference>
<evidence type="ECO:0000313" key="1">
    <source>
        <dbReference type="EMBL" id="MEL5987561.1"/>
    </source>
</evidence>
<dbReference type="GO" id="GO:0032259">
    <property type="term" value="P:methylation"/>
    <property type="evidence" value="ECO:0007669"/>
    <property type="project" value="UniProtKB-KW"/>
</dbReference>
<dbReference type="Proteomes" id="UP001398420">
    <property type="component" value="Unassembled WGS sequence"/>
</dbReference>
<proteinExistence type="predicted"/>
<dbReference type="RefSeq" id="WP_087680438.1">
    <property type="nucleotide sequence ID" value="NZ_CP147847.1"/>
</dbReference>
<keyword evidence="1" id="KW-0808">Transferase</keyword>